<dbReference type="SUPFAM" id="SSF51445">
    <property type="entry name" value="(Trans)glycosidases"/>
    <property type="match status" value="1"/>
</dbReference>
<accession>H3NNR7</accession>
<evidence type="ECO:0000259" key="4">
    <source>
        <dbReference type="Pfam" id="PF00728"/>
    </source>
</evidence>
<dbReference type="GO" id="GO:0005975">
    <property type="term" value="P:carbohydrate metabolic process"/>
    <property type="evidence" value="ECO:0007669"/>
    <property type="project" value="InterPro"/>
</dbReference>
<dbReference type="InterPro" id="IPR015883">
    <property type="entry name" value="Glyco_hydro_20_cat"/>
</dbReference>
<organism evidence="5 6">
    <name type="scientific">Helcococcus kunzii ATCC 51366</name>
    <dbReference type="NCBI Taxonomy" id="883114"/>
    <lineage>
        <taxon>Bacteria</taxon>
        <taxon>Bacillati</taxon>
        <taxon>Bacillota</taxon>
        <taxon>Tissierellia</taxon>
        <taxon>Tissierellales</taxon>
        <taxon>Peptoniphilaceae</taxon>
        <taxon>Helcococcus</taxon>
    </lineage>
</organism>
<evidence type="ECO:0000313" key="5">
    <source>
        <dbReference type="EMBL" id="EHR34042.1"/>
    </source>
</evidence>
<reference evidence="5 6" key="1">
    <citation type="submission" date="2012-01" db="EMBL/GenBank/DDBJ databases">
        <title>The Genome Sequence of Helcococcus kunzii ATCC 51366.</title>
        <authorList>
            <consortium name="The Broad Institute Genome Sequencing Platform"/>
            <person name="Earl A."/>
            <person name="Ward D."/>
            <person name="Feldgarden M."/>
            <person name="Gevers D."/>
            <person name="Huys G."/>
            <person name="Young S.K."/>
            <person name="Zeng Q."/>
            <person name="Gargeya S."/>
            <person name="Fitzgerald M."/>
            <person name="Haas B."/>
            <person name="Abouelleil A."/>
            <person name="Alvarado L."/>
            <person name="Arachchi H.M."/>
            <person name="Berlin A."/>
            <person name="Chapman S.B."/>
            <person name="Gearin G."/>
            <person name="Goldberg J."/>
            <person name="Griggs A."/>
            <person name="Gujja S."/>
            <person name="Hansen M."/>
            <person name="Heiman D."/>
            <person name="Howarth C."/>
            <person name="Larimer J."/>
            <person name="Lui A."/>
            <person name="MacDonald P.J.P."/>
            <person name="McCowen C."/>
            <person name="Montmayeur A."/>
            <person name="Murphy C."/>
            <person name="Neiman D."/>
            <person name="Pearson M."/>
            <person name="Priest M."/>
            <person name="Roberts A."/>
            <person name="Saif S."/>
            <person name="Shea T."/>
            <person name="Sisk P."/>
            <person name="Stolte C."/>
            <person name="Sykes S."/>
            <person name="Wortman J."/>
            <person name="Nusbaum C."/>
            <person name="Birren B."/>
        </authorList>
    </citation>
    <scope>NUCLEOTIDE SEQUENCE [LARGE SCALE GENOMIC DNA]</scope>
    <source>
        <strain evidence="5 6">ATCC 51366</strain>
    </source>
</reference>
<dbReference type="Gene3D" id="3.20.20.80">
    <property type="entry name" value="Glycosidases"/>
    <property type="match status" value="1"/>
</dbReference>
<evidence type="ECO:0000256" key="1">
    <source>
        <dbReference type="ARBA" id="ARBA00006285"/>
    </source>
</evidence>
<evidence type="ECO:0000256" key="3">
    <source>
        <dbReference type="PIRSR" id="PIRSR625705-1"/>
    </source>
</evidence>
<comment type="caution">
    <text evidence="5">The sequence shown here is derived from an EMBL/GenBank/DDBJ whole genome shotgun (WGS) entry which is preliminary data.</text>
</comment>
<dbReference type="PANTHER" id="PTHR43678:SF1">
    <property type="entry name" value="BETA-N-ACETYLHEXOSAMINIDASE"/>
    <property type="match status" value="1"/>
</dbReference>
<dbReference type="PANTHER" id="PTHR43678">
    <property type="entry name" value="PUTATIVE (AFU_ORTHOLOGUE AFUA_2G00640)-RELATED"/>
    <property type="match status" value="1"/>
</dbReference>
<name>H3NNR7_9FIRM</name>
<dbReference type="EMBL" id="AGEI01000021">
    <property type="protein sequence ID" value="EHR34042.1"/>
    <property type="molecule type" value="Genomic_DNA"/>
</dbReference>
<dbReference type="STRING" id="883114.HMPREF9709_00978"/>
<dbReference type="InterPro" id="IPR052764">
    <property type="entry name" value="GH20_Enzymes"/>
</dbReference>
<evidence type="ECO:0000256" key="2">
    <source>
        <dbReference type="ARBA" id="ARBA00022801"/>
    </source>
</evidence>
<sequence>MDNIIEVLKEKHNFIIDKNNTLQERRVHLDIGRKYFTKQWILKLIDYMNFLKLNTLTLHFSENKGFRIELSNFPEIVSKKHLTKNEIKEIIQYANERNIEVMPSLDTPGHTRQILSKFPHYGQKDINGNPSKEALSITSSKTLAFIKKLYEEYCELFAGAKNFHIGGDEFMEFEKGEFIQNYMPVLNNYAKNTLGEQYSWKDSFVNYINEIAKLVYDNGFTPRVWNDGLYYGEHNEEIKQKIKMFKEIEVDFWCQMPWNPSISKLNTILDKGHKIYNLNSSYFYYVLREEMPEDGRKMNSFDKKNQYKNIYNQWTPGKFFNNDIDDKHPQIKGAAISIWCDNPEIVDENIIFEDVKKELFAFALKTLDYKINENITFEELYCEI</sequence>
<protein>
    <recommendedName>
        <fullName evidence="4">Glycoside hydrolase family 20 catalytic domain-containing protein</fullName>
    </recommendedName>
</protein>
<dbReference type="Pfam" id="PF00728">
    <property type="entry name" value="Glyco_hydro_20"/>
    <property type="match status" value="1"/>
</dbReference>
<dbReference type="InterPro" id="IPR025705">
    <property type="entry name" value="Beta_hexosaminidase_sua/sub"/>
</dbReference>
<dbReference type="eggNOG" id="COG3525">
    <property type="taxonomic scope" value="Bacteria"/>
</dbReference>
<evidence type="ECO:0000313" key="6">
    <source>
        <dbReference type="Proteomes" id="UP000004191"/>
    </source>
</evidence>
<keyword evidence="2" id="KW-0378">Hydrolase</keyword>
<dbReference type="PATRIC" id="fig|883114.3.peg.968"/>
<feature type="domain" description="Glycoside hydrolase family 20 catalytic" evidence="4">
    <location>
        <begin position="25"/>
        <end position="341"/>
    </location>
</feature>
<proteinExistence type="inferred from homology"/>
<dbReference type="PRINTS" id="PR00738">
    <property type="entry name" value="GLHYDRLASE20"/>
</dbReference>
<dbReference type="GO" id="GO:0004563">
    <property type="term" value="F:beta-N-acetylhexosaminidase activity"/>
    <property type="evidence" value="ECO:0007669"/>
    <property type="project" value="InterPro"/>
</dbReference>
<dbReference type="OrthoDB" id="57532at2"/>
<feature type="active site" description="Proton donor" evidence="3">
    <location>
        <position position="169"/>
    </location>
</feature>
<dbReference type="AlphaFoldDB" id="H3NNR7"/>
<comment type="similarity">
    <text evidence="1">Belongs to the glycosyl hydrolase 20 family.</text>
</comment>
<dbReference type="RefSeq" id="WP_005398443.1">
    <property type="nucleotide sequence ID" value="NZ_JH601088.1"/>
</dbReference>
<dbReference type="GeneID" id="96998971"/>
<gene>
    <name evidence="5" type="ORF">HMPREF9709_00978</name>
</gene>
<dbReference type="HOGENOM" id="CLU_010969_0_0_9"/>
<keyword evidence="6" id="KW-1185">Reference proteome</keyword>
<dbReference type="InterPro" id="IPR017853">
    <property type="entry name" value="GH"/>
</dbReference>
<dbReference type="Proteomes" id="UP000004191">
    <property type="component" value="Unassembled WGS sequence"/>
</dbReference>